<dbReference type="EMBL" id="ML976693">
    <property type="protein sequence ID" value="KAF1971346.1"/>
    <property type="molecule type" value="Genomic_DNA"/>
</dbReference>
<evidence type="ECO:0000313" key="3">
    <source>
        <dbReference type="Proteomes" id="UP000800036"/>
    </source>
</evidence>
<dbReference type="AlphaFoldDB" id="A0A6A5V8J5"/>
<keyword evidence="3" id="KW-1185">Reference proteome</keyword>
<feature type="transmembrane region" description="Helical" evidence="1">
    <location>
        <begin position="12"/>
        <end position="33"/>
    </location>
</feature>
<evidence type="ECO:0000256" key="1">
    <source>
        <dbReference type="SAM" id="Phobius"/>
    </source>
</evidence>
<sequence length="133" mass="14899">MSSKQDWHHSALSCCSPISICCLGWLCPCMLYGRTRHRLKHNGNVGGFSSCNIDCCTYAMVGLCGMAGIFNAMQRSDIRTKYQLGGNSCTDCIRGCLCTPCDLIHQEKECVYQKEKVVEHEPGRVQHMHYSQS</sequence>
<evidence type="ECO:0000313" key="2">
    <source>
        <dbReference type="EMBL" id="KAF1971346.1"/>
    </source>
</evidence>
<dbReference type="Proteomes" id="UP000800036">
    <property type="component" value="Unassembled WGS sequence"/>
</dbReference>
<evidence type="ECO:0008006" key="4">
    <source>
        <dbReference type="Google" id="ProtNLM"/>
    </source>
</evidence>
<protein>
    <recommendedName>
        <fullName evidence="4">PLAC8-domain-containing protein</fullName>
    </recommendedName>
</protein>
<dbReference type="InterPro" id="IPR006461">
    <property type="entry name" value="PLAC_motif_containing"/>
</dbReference>
<dbReference type="Pfam" id="PF04749">
    <property type="entry name" value="PLAC8"/>
    <property type="match status" value="1"/>
</dbReference>
<organism evidence="2 3">
    <name type="scientific">Bimuria novae-zelandiae CBS 107.79</name>
    <dbReference type="NCBI Taxonomy" id="1447943"/>
    <lineage>
        <taxon>Eukaryota</taxon>
        <taxon>Fungi</taxon>
        <taxon>Dikarya</taxon>
        <taxon>Ascomycota</taxon>
        <taxon>Pezizomycotina</taxon>
        <taxon>Dothideomycetes</taxon>
        <taxon>Pleosporomycetidae</taxon>
        <taxon>Pleosporales</taxon>
        <taxon>Massarineae</taxon>
        <taxon>Didymosphaeriaceae</taxon>
        <taxon>Bimuria</taxon>
    </lineage>
</organism>
<dbReference type="OrthoDB" id="1045822at2759"/>
<dbReference type="NCBIfam" id="TIGR01571">
    <property type="entry name" value="A_thal_Cys_rich"/>
    <property type="match status" value="1"/>
</dbReference>
<keyword evidence="1" id="KW-0472">Membrane</keyword>
<reference evidence="2" key="1">
    <citation type="journal article" date="2020" name="Stud. Mycol.">
        <title>101 Dothideomycetes genomes: a test case for predicting lifestyles and emergence of pathogens.</title>
        <authorList>
            <person name="Haridas S."/>
            <person name="Albert R."/>
            <person name="Binder M."/>
            <person name="Bloem J."/>
            <person name="Labutti K."/>
            <person name="Salamov A."/>
            <person name="Andreopoulos B."/>
            <person name="Baker S."/>
            <person name="Barry K."/>
            <person name="Bills G."/>
            <person name="Bluhm B."/>
            <person name="Cannon C."/>
            <person name="Castanera R."/>
            <person name="Culley D."/>
            <person name="Daum C."/>
            <person name="Ezra D."/>
            <person name="Gonzalez J."/>
            <person name="Henrissat B."/>
            <person name="Kuo A."/>
            <person name="Liang C."/>
            <person name="Lipzen A."/>
            <person name="Lutzoni F."/>
            <person name="Magnuson J."/>
            <person name="Mondo S."/>
            <person name="Nolan M."/>
            <person name="Ohm R."/>
            <person name="Pangilinan J."/>
            <person name="Park H.-J."/>
            <person name="Ramirez L."/>
            <person name="Alfaro M."/>
            <person name="Sun H."/>
            <person name="Tritt A."/>
            <person name="Yoshinaga Y."/>
            <person name="Zwiers L.-H."/>
            <person name="Turgeon B."/>
            <person name="Goodwin S."/>
            <person name="Spatafora J."/>
            <person name="Crous P."/>
            <person name="Grigoriev I."/>
        </authorList>
    </citation>
    <scope>NUCLEOTIDE SEQUENCE</scope>
    <source>
        <strain evidence="2">CBS 107.79</strain>
    </source>
</reference>
<keyword evidence="1" id="KW-0812">Transmembrane</keyword>
<gene>
    <name evidence="2" type="ORF">BU23DRAFT_471117</name>
</gene>
<dbReference type="PANTHER" id="PTHR15907">
    <property type="entry name" value="DUF614 FAMILY PROTEIN-RELATED"/>
    <property type="match status" value="1"/>
</dbReference>
<name>A0A6A5V8J5_9PLEO</name>
<keyword evidence="1" id="KW-1133">Transmembrane helix</keyword>
<proteinExistence type="predicted"/>
<accession>A0A6A5V8J5</accession>